<evidence type="ECO:0000256" key="3">
    <source>
        <dbReference type="ARBA" id="ARBA00023163"/>
    </source>
</evidence>
<dbReference type="SUPFAM" id="SSF46785">
    <property type="entry name" value="Winged helix' DNA-binding domain"/>
    <property type="match status" value="1"/>
</dbReference>
<evidence type="ECO:0000259" key="4">
    <source>
        <dbReference type="SMART" id="SM00100"/>
    </source>
</evidence>
<dbReference type="SUPFAM" id="SSF51206">
    <property type="entry name" value="cAMP-binding domain-like"/>
    <property type="match status" value="1"/>
</dbReference>
<dbReference type="Gene3D" id="1.10.10.10">
    <property type="entry name" value="Winged helix-like DNA-binding domain superfamily/Winged helix DNA-binding domain"/>
    <property type="match status" value="1"/>
</dbReference>
<dbReference type="InterPro" id="IPR018490">
    <property type="entry name" value="cNMP-bd_dom_sf"/>
</dbReference>
<dbReference type="Gene3D" id="2.60.120.10">
    <property type="entry name" value="Jelly Rolls"/>
    <property type="match status" value="1"/>
</dbReference>
<dbReference type="PANTHER" id="PTHR24567:SF74">
    <property type="entry name" value="HTH-TYPE TRANSCRIPTIONAL REGULATOR ARCR"/>
    <property type="match status" value="1"/>
</dbReference>
<keyword evidence="6" id="KW-1185">Reference proteome</keyword>
<dbReference type="InterPro" id="IPR050397">
    <property type="entry name" value="Env_Response_Regulators"/>
</dbReference>
<proteinExistence type="predicted"/>
<dbReference type="EMBL" id="BAABBF010000003">
    <property type="protein sequence ID" value="GAA3709318.1"/>
    <property type="molecule type" value="Genomic_DNA"/>
</dbReference>
<evidence type="ECO:0000313" key="6">
    <source>
        <dbReference type="Proteomes" id="UP001500523"/>
    </source>
</evidence>
<evidence type="ECO:0000256" key="2">
    <source>
        <dbReference type="ARBA" id="ARBA00023125"/>
    </source>
</evidence>
<dbReference type="InterPro" id="IPR012318">
    <property type="entry name" value="HTH_CRP"/>
</dbReference>
<accession>A0ABP7DXE6</accession>
<dbReference type="InterPro" id="IPR036388">
    <property type="entry name" value="WH-like_DNA-bd_sf"/>
</dbReference>
<keyword evidence="1" id="KW-0805">Transcription regulation</keyword>
<evidence type="ECO:0000313" key="5">
    <source>
        <dbReference type="EMBL" id="GAA3709318.1"/>
    </source>
</evidence>
<comment type="caution">
    <text evidence="5">The sequence shown here is derived from an EMBL/GenBank/DDBJ whole genome shotgun (WGS) entry which is preliminary data.</text>
</comment>
<protein>
    <submittedName>
        <fullName evidence="5">Crp/Fnr family transcriptional regulator</fullName>
    </submittedName>
</protein>
<dbReference type="RefSeq" id="WP_344693056.1">
    <property type="nucleotide sequence ID" value="NZ_BAABBF010000003.1"/>
</dbReference>
<reference evidence="6" key="1">
    <citation type="journal article" date="2019" name="Int. J. Syst. Evol. Microbiol.">
        <title>The Global Catalogue of Microorganisms (GCM) 10K type strain sequencing project: providing services to taxonomists for standard genome sequencing and annotation.</title>
        <authorList>
            <consortium name="The Broad Institute Genomics Platform"/>
            <consortium name="The Broad Institute Genome Sequencing Center for Infectious Disease"/>
            <person name="Wu L."/>
            <person name="Ma J."/>
        </authorList>
    </citation>
    <scope>NUCLEOTIDE SEQUENCE [LARGE SCALE GENOMIC DNA]</scope>
    <source>
        <strain evidence="6">JCM 17498</strain>
    </source>
</reference>
<dbReference type="SMART" id="SM00100">
    <property type="entry name" value="cNMP"/>
    <property type="match status" value="1"/>
</dbReference>
<gene>
    <name evidence="5" type="ORF">GCM10022268_18270</name>
</gene>
<feature type="domain" description="Cyclic nucleotide-binding" evidence="4">
    <location>
        <begin position="13"/>
        <end position="132"/>
    </location>
</feature>
<dbReference type="InterPro" id="IPR000595">
    <property type="entry name" value="cNMP-bd_dom"/>
</dbReference>
<dbReference type="Pfam" id="PF13545">
    <property type="entry name" value="HTH_Crp_2"/>
    <property type="match status" value="1"/>
</dbReference>
<sequence length="243" mass="26768">MSHLDHHYTPNTLLSALSDDDLALLKPHLTRVSLAREEVIMQANKPVEHVYFPEGGIVSIVSDMVSSGRTEAGIFGRDGVSATCLLLGSDRSPHESFVQVGPMNALRIDADRYLEAIALSHTLRTTLLRYVQTTLVQSAQSTATNATHRIESRLARWLLMCDDRIDGDEIALTHEFMGMMISADRSNVTVTLHILEGAGMIRSKRARVVILDRAKLAELAGDSYGVPEAEYRRLIGPLGNEYG</sequence>
<dbReference type="InterPro" id="IPR036390">
    <property type="entry name" value="WH_DNA-bd_sf"/>
</dbReference>
<name>A0ABP7DXE6_9SPHN</name>
<dbReference type="PANTHER" id="PTHR24567">
    <property type="entry name" value="CRP FAMILY TRANSCRIPTIONAL REGULATORY PROTEIN"/>
    <property type="match status" value="1"/>
</dbReference>
<dbReference type="CDD" id="cd00038">
    <property type="entry name" value="CAP_ED"/>
    <property type="match status" value="1"/>
</dbReference>
<dbReference type="InterPro" id="IPR014710">
    <property type="entry name" value="RmlC-like_jellyroll"/>
</dbReference>
<organism evidence="5 6">
    <name type="scientific">Sphingomonas cynarae</name>
    <dbReference type="NCBI Taxonomy" id="930197"/>
    <lineage>
        <taxon>Bacteria</taxon>
        <taxon>Pseudomonadati</taxon>
        <taxon>Pseudomonadota</taxon>
        <taxon>Alphaproteobacteria</taxon>
        <taxon>Sphingomonadales</taxon>
        <taxon>Sphingomonadaceae</taxon>
        <taxon>Sphingomonas</taxon>
    </lineage>
</organism>
<dbReference type="Proteomes" id="UP001500523">
    <property type="component" value="Unassembled WGS sequence"/>
</dbReference>
<keyword evidence="3" id="KW-0804">Transcription</keyword>
<keyword evidence="2" id="KW-0238">DNA-binding</keyword>
<evidence type="ECO:0000256" key="1">
    <source>
        <dbReference type="ARBA" id="ARBA00023015"/>
    </source>
</evidence>